<dbReference type="SUPFAM" id="SSF74653">
    <property type="entry name" value="TolA/TonB C-terminal domain"/>
    <property type="match status" value="1"/>
</dbReference>
<feature type="transmembrane region" description="Helical" evidence="11">
    <location>
        <begin position="45"/>
        <end position="65"/>
    </location>
</feature>
<dbReference type="GO" id="GO:0015031">
    <property type="term" value="P:protein transport"/>
    <property type="evidence" value="ECO:0007669"/>
    <property type="project" value="UniProtKB-KW"/>
</dbReference>
<dbReference type="Pfam" id="PF03544">
    <property type="entry name" value="TonB_C"/>
    <property type="match status" value="1"/>
</dbReference>
<evidence type="ECO:0000256" key="11">
    <source>
        <dbReference type="SAM" id="Phobius"/>
    </source>
</evidence>
<dbReference type="Gene3D" id="3.30.1150.10">
    <property type="match status" value="1"/>
</dbReference>
<comment type="caution">
    <text evidence="13">The sequence shown here is derived from an EMBL/GenBank/DDBJ whole genome shotgun (WGS) entry which is preliminary data.</text>
</comment>
<protein>
    <submittedName>
        <fullName evidence="13">Energy transducer TonB</fullName>
    </submittedName>
</protein>
<keyword evidence="8 11" id="KW-1133">Transmembrane helix</keyword>
<dbReference type="AlphaFoldDB" id="A0A7V2F610"/>
<keyword evidence="3" id="KW-0813">Transport</keyword>
<keyword evidence="6 11" id="KW-0812">Transmembrane</keyword>
<dbReference type="EMBL" id="DSGB01000005">
    <property type="protein sequence ID" value="HER96054.1"/>
    <property type="molecule type" value="Genomic_DNA"/>
</dbReference>
<organism evidence="13">
    <name type="scientific">Rhodothermus marinus</name>
    <name type="common">Rhodothermus obamensis</name>
    <dbReference type="NCBI Taxonomy" id="29549"/>
    <lineage>
        <taxon>Bacteria</taxon>
        <taxon>Pseudomonadati</taxon>
        <taxon>Rhodothermota</taxon>
        <taxon>Rhodothermia</taxon>
        <taxon>Rhodothermales</taxon>
        <taxon>Rhodothermaceae</taxon>
        <taxon>Rhodothermus</taxon>
    </lineage>
</organism>
<proteinExistence type="inferred from homology"/>
<evidence type="ECO:0000256" key="9">
    <source>
        <dbReference type="ARBA" id="ARBA00023136"/>
    </source>
</evidence>
<evidence type="ECO:0000256" key="8">
    <source>
        <dbReference type="ARBA" id="ARBA00022989"/>
    </source>
</evidence>
<evidence type="ECO:0000256" key="2">
    <source>
        <dbReference type="ARBA" id="ARBA00006555"/>
    </source>
</evidence>
<evidence type="ECO:0000256" key="5">
    <source>
        <dbReference type="ARBA" id="ARBA00022519"/>
    </source>
</evidence>
<dbReference type="InterPro" id="IPR003538">
    <property type="entry name" value="TonB"/>
</dbReference>
<dbReference type="InterPro" id="IPR051045">
    <property type="entry name" value="TonB-dependent_transducer"/>
</dbReference>
<comment type="subcellular location">
    <subcellularLocation>
        <location evidence="1">Cell inner membrane</location>
        <topology evidence="1">Single-pass membrane protein</topology>
        <orientation evidence="1">Periplasmic side</orientation>
    </subcellularLocation>
</comment>
<feature type="compositionally biased region" description="Basic residues" evidence="10">
    <location>
        <begin position="1"/>
        <end position="10"/>
    </location>
</feature>
<comment type="similarity">
    <text evidence="2">Belongs to the TonB family.</text>
</comment>
<keyword evidence="4" id="KW-1003">Cell membrane</keyword>
<keyword evidence="7" id="KW-0653">Protein transport</keyword>
<reference evidence="13" key="1">
    <citation type="journal article" date="2020" name="mSystems">
        <title>Genome- and Community-Level Interaction Insights into Carbon Utilization and Element Cycling Functions of Hydrothermarchaeota in Hydrothermal Sediment.</title>
        <authorList>
            <person name="Zhou Z."/>
            <person name="Liu Y."/>
            <person name="Xu W."/>
            <person name="Pan J."/>
            <person name="Luo Z.H."/>
            <person name="Li M."/>
        </authorList>
    </citation>
    <scope>NUCLEOTIDE SEQUENCE [LARGE SCALE GENOMIC DNA]</scope>
    <source>
        <strain evidence="13">SpSt-143</strain>
    </source>
</reference>
<dbReference type="GO" id="GO:0098797">
    <property type="term" value="C:plasma membrane protein complex"/>
    <property type="evidence" value="ECO:0007669"/>
    <property type="project" value="TreeGrafter"/>
</dbReference>
<dbReference type="GO" id="GO:0055085">
    <property type="term" value="P:transmembrane transport"/>
    <property type="evidence" value="ECO:0007669"/>
    <property type="project" value="InterPro"/>
</dbReference>
<evidence type="ECO:0000256" key="6">
    <source>
        <dbReference type="ARBA" id="ARBA00022692"/>
    </source>
</evidence>
<dbReference type="PRINTS" id="PR01374">
    <property type="entry name" value="TONBPROTEIN"/>
</dbReference>
<dbReference type="InterPro" id="IPR006260">
    <property type="entry name" value="TonB/TolA_C"/>
</dbReference>
<dbReference type="NCBIfam" id="TIGR01352">
    <property type="entry name" value="tonB_Cterm"/>
    <property type="match status" value="1"/>
</dbReference>
<name>A0A7V2F610_RHOMR</name>
<feature type="domain" description="TonB C-terminal" evidence="12">
    <location>
        <begin position="168"/>
        <end position="260"/>
    </location>
</feature>
<dbReference type="PANTHER" id="PTHR33446">
    <property type="entry name" value="PROTEIN TONB-RELATED"/>
    <property type="match status" value="1"/>
</dbReference>
<evidence type="ECO:0000256" key="3">
    <source>
        <dbReference type="ARBA" id="ARBA00022448"/>
    </source>
</evidence>
<accession>A0A7V2F610</accession>
<keyword evidence="9 11" id="KW-0472">Membrane</keyword>
<dbReference type="GO" id="GO:0031992">
    <property type="term" value="F:energy transducer activity"/>
    <property type="evidence" value="ECO:0007669"/>
    <property type="project" value="InterPro"/>
</dbReference>
<evidence type="ECO:0000313" key="13">
    <source>
        <dbReference type="EMBL" id="HER96054.1"/>
    </source>
</evidence>
<dbReference type="InterPro" id="IPR037682">
    <property type="entry name" value="TonB_C"/>
</dbReference>
<evidence type="ECO:0000256" key="7">
    <source>
        <dbReference type="ARBA" id="ARBA00022927"/>
    </source>
</evidence>
<feature type="region of interest" description="Disordered" evidence="10">
    <location>
        <begin position="1"/>
        <end position="25"/>
    </location>
</feature>
<dbReference type="GO" id="GO:0015891">
    <property type="term" value="P:siderophore transport"/>
    <property type="evidence" value="ECO:0007669"/>
    <property type="project" value="InterPro"/>
</dbReference>
<dbReference type="PROSITE" id="PS52015">
    <property type="entry name" value="TONB_CTD"/>
    <property type="match status" value="1"/>
</dbReference>
<dbReference type="GO" id="GO:0030288">
    <property type="term" value="C:outer membrane-bounded periplasmic space"/>
    <property type="evidence" value="ECO:0007669"/>
    <property type="project" value="InterPro"/>
</dbReference>
<evidence type="ECO:0000259" key="12">
    <source>
        <dbReference type="PROSITE" id="PS52015"/>
    </source>
</evidence>
<gene>
    <name evidence="13" type="ORF">ENO59_06000</name>
</gene>
<evidence type="ECO:0000256" key="10">
    <source>
        <dbReference type="SAM" id="MobiDB-lite"/>
    </source>
</evidence>
<dbReference type="PANTHER" id="PTHR33446:SF2">
    <property type="entry name" value="PROTEIN TONB"/>
    <property type="match status" value="1"/>
</dbReference>
<keyword evidence="5" id="KW-0997">Cell inner membrane</keyword>
<evidence type="ECO:0000256" key="1">
    <source>
        <dbReference type="ARBA" id="ARBA00004383"/>
    </source>
</evidence>
<evidence type="ECO:0000256" key="4">
    <source>
        <dbReference type="ARBA" id="ARBA00022475"/>
    </source>
</evidence>
<sequence length="260" mass="29443">MRTRLHRWRPPRAQQEAMGKLAESSRELPRRRAPYKMPEVDLRSYYRLFILFGLALTLALMIVLFRIPWRPEAQLALAVTEQEVVHMEEIVQTRQELPPPPPPRPSVPVAVPDEAILEEEALSFDVALDIGEAVTQLPPPPPPPPAPKQETVVEEEEAEIFVVVEEMPEIIGGIERLYALLEYPELARKAGMEGLVVLQFVVEPDGRVSNIEVVRSAGRLLDEAAIKAVQQLQFKPGKQRGRPVRVRFALPIRFRLQAAQ</sequence>